<evidence type="ECO:0000256" key="4">
    <source>
        <dbReference type="ARBA" id="ARBA00023136"/>
    </source>
</evidence>
<evidence type="ECO:0000256" key="5">
    <source>
        <dbReference type="SAM" id="Phobius"/>
    </source>
</evidence>
<keyword evidence="3 5" id="KW-1133">Transmembrane helix</keyword>
<dbReference type="Pfam" id="PF07690">
    <property type="entry name" value="MFS_1"/>
    <property type="match status" value="1"/>
</dbReference>
<evidence type="ECO:0000313" key="7">
    <source>
        <dbReference type="EMBL" id="EYE92277.1"/>
    </source>
</evidence>
<dbReference type="Proteomes" id="UP000019804">
    <property type="component" value="Unassembled WGS sequence"/>
</dbReference>
<evidence type="ECO:0000259" key="6">
    <source>
        <dbReference type="PROSITE" id="PS50850"/>
    </source>
</evidence>
<feature type="transmembrane region" description="Helical" evidence="5">
    <location>
        <begin position="120"/>
        <end position="145"/>
    </location>
</feature>
<evidence type="ECO:0000313" key="8">
    <source>
        <dbReference type="Proteomes" id="UP000019804"/>
    </source>
</evidence>
<feature type="transmembrane region" description="Helical" evidence="5">
    <location>
        <begin position="94"/>
        <end position="114"/>
    </location>
</feature>
<dbReference type="OrthoDB" id="6770063at2759"/>
<dbReference type="PANTHER" id="PTHR23501">
    <property type="entry name" value="MAJOR FACILITATOR SUPERFAMILY"/>
    <property type="match status" value="1"/>
</dbReference>
<dbReference type="SUPFAM" id="SSF103473">
    <property type="entry name" value="MFS general substrate transporter"/>
    <property type="match status" value="1"/>
</dbReference>
<dbReference type="InterPro" id="IPR011701">
    <property type="entry name" value="MFS"/>
</dbReference>
<keyword evidence="4 5" id="KW-0472">Membrane</keyword>
<keyword evidence="8" id="KW-1185">Reference proteome</keyword>
<name>A0A017S5P2_ASPRC</name>
<dbReference type="InterPro" id="IPR036259">
    <property type="entry name" value="MFS_trans_sf"/>
</dbReference>
<dbReference type="EMBL" id="KK088438">
    <property type="protein sequence ID" value="EYE92277.1"/>
    <property type="molecule type" value="Genomic_DNA"/>
</dbReference>
<evidence type="ECO:0000256" key="1">
    <source>
        <dbReference type="ARBA" id="ARBA00004141"/>
    </source>
</evidence>
<dbReference type="STRING" id="1388766.A0A017S5P2"/>
<gene>
    <name evidence="7" type="ORF">EURHEDRAFT_517831</name>
</gene>
<feature type="transmembrane region" description="Helical" evidence="5">
    <location>
        <begin position="392"/>
        <end position="412"/>
    </location>
</feature>
<feature type="transmembrane region" description="Helical" evidence="5">
    <location>
        <begin position="361"/>
        <end position="380"/>
    </location>
</feature>
<organism evidence="7 8">
    <name type="scientific">Aspergillus ruber (strain CBS 135680)</name>
    <dbReference type="NCBI Taxonomy" id="1388766"/>
    <lineage>
        <taxon>Eukaryota</taxon>
        <taxon>Fungi</taxon>
        <taxon>Dikarya</taxon>
        <taxon>Ascomycota</taxon>
        <taxon>Pezizomycotina</taxon>
        <taxon>Eurotiomycetes</taxon>
        <taxon>Eurotiomycetidae</taxon>
        <taxon>Eurotiales</taxon>
        <taxon>Aspergillaceae</taxon>
        <taxon>Aspergillus</taxon>
        <taxon>Aspergillus subgen. Aspergillus</taxon>
    </lineage>
</organism>
<feature type="transmembrane region" description="Helical" evidence="5">
    <location>
        <begin position="231"/>
        <end position="251"/>
    </location>
</feature>
<dbReference type="InterPro" id="IPR020846">
    <property type="entry name" value="MFS_dom"/>
</dbReference>
<accession>A0A017S5P2</accession>
<feature type="transmembrane region" description="Helical" evidence="5">
    <location>
        <begin position="29"/>
        <end position="55"/>
    </location>
</feature>
<feature type="transmembrane region" description="Helical" evidence="5">
    <location>
        <begin position="67"/>
        <end position="87"/>
    </location>
</feature>
<keyword evidence="2 5" id="KW-0812">Transmembrane</keyword>
<dbReference type="PROSITE" id="PS50850">
    <property type="entry name" value="MFS"/>
    <property type="match status" value="1"/>
</dbReference>
<proteinExistence type="predicted"/>
<sequence length="525" mass="57004">MPIDEESPLLPSRHESEPENKINCRRDKLAVYGSFIGIFLAAADESLVLSTWSLIASQFHRLSQGSWLLTAYNFGFCLSLPVYGALCKIYGRKTVLLAAYVLFAMGCIACGTSTSLLQLILARVLAGISGGGMVSLVSVLITDLAPVNEVALLRSYANVVNVTGRSLGAPIGGFLIGTVGWRWSFLGQVPFVVVCLLIGWHGFPSALNSTGTGGDGNEERTTRSTISQLDIGGLFSLSTTILLLLFIVQNLNAADESIAQLNILVPAFFVAAVLFVATEAYWAKSPLIPLYLLRTPLGGYGMNQILVMFSRSGFVSNIAPYLIRVEDASNSYASSAYVLSAAGVSFGGLIAGAIIKRWKRYTTMTAVAICGASISYAVIFIRWRSSSPTWELLYLVPNGMFVGVLFTTQFAGMSLGVPKENLLTCITTYYLCQQLGHIIGPATNVALVQRVFGEKLGKKLEGWEEKRLIGKILNDDRFAQRLPASVQDLVRSSYLNAFQLVPLVSGVCSLMMLFTWLWEKEGQIE</sequence>
<dbReference type="AlphaFoldDB" id="A0A017S5P2"/>
<evidence type="ECO:0000256" key="3">
    <source>
        <dbReference type="ARBA" id="ARBA00022989"/>
    </source>
</evidence>
<dbReference type="Gene3D" id="1.20.1720.10">
    <property type="entry name" value="Multidrug resistance protein D"/>
    <property type="match status" value="1"/>
</dbReference>
<dbReference type="Gene3D" id="1.20.1250.20">
    <property type="entry name" value="MFS general substrate transporter like domains"/>
    <property type="match status" value="1"/>
</dbReference>
<dbReference type="GO" id="GO:0015174">
    <property type="term" value="F:basic amino acid transmembrane transporter activity"/>
    <property type="evidence" value="ECO:0007669"/>
    <property type="project" value="TreeGrafter"/>
</dbReference>
<feature type="transmembrane region" description="Helical" evidence="5">
    <location>
        <begin position="263"/>
        <end position="282"/>
    </location>
</feature>
<feature type="transmembrane region" description="Helical" evidence="5">
    <location>
        <begin position="497"/>
        <end position="518"/>
    </location>
</feature>
<dbReference type="RefSeq" id="XP_040635965.1">
    <property type="nucleotide sequence ID" value="XM_040786599.1"/>
</dbReference>
<dbReference type="PANTHER" id="PTHR23501:SF33">
    <property type="entry name" value="MAJOR FACILITATOR SUPERFAMILY (MFS) PROFILE DOMAIN-CONTAINING PROTEIN"/>
    <property type="match status" value="1"/>
</dbReference>
<reference evidence="8" key="1">
    <citation type="journal article" date="2014" name="Nat. Commun.">
        <title>Genomic adaptations of the halophilic Dead Sea filamentous fungus Eurotium rubrum.</title>
        <authorList>
            <person name="Kis-Papo T."/>
            <person name="Weig A.R."/>
            <person name="Riley R."/>
            <person name="Persoh D."/>
            <person name="Salamov A."/>
            <person name="Sun H."/>
            <person name="Lipzen A."/>
            <person name="Wasser S.P."/>
            <person name="Rambold G."/>
            <person name="Grigoriev I.V."/>
            <person name="Nevo E."/>
        </authorList>
    </citation>
    <scope>NUCLEOTIDE SEQUENCE [LARGE SCALE GENOMIC DNA]</scope>
    <source>
        <strain evidence="8">CBS 135680</strain>
    </source>
</reference>
<dbReference type="GeneID" id="63701723"/>
<dbReference type="GO" id="GO:0000329">
    <property type="term" value="C:fungal-type vacuole membrane"/>
    <property type="evidence" value="ECO:0007669"/>
    <property type="project" value="TreeGrafter"/>
</dbReference>
<comment type="subcellular location">
    <subcellularLocation>
        <location evidence="1">Membrane</location>
        <topology evidence="1">Multi-pass membrane protein</topology>
    </subcellularLocation>
</comment>
<dbReference type="HOGENOM" id="CLU_000960_22_3_1"/>
<evidence type="ECO:0000256" key="2">
    <source>
        <dbReference type="ARBA" id="ARBA00022692"/>
    </source>
</evidence>
<feature type="transmembrane region" description="Helical" evidence="5">
    <location>
        <begin position="335"/>
        <end position="355"/>
    </location>
</feature>
<protein>
    <submittedName>
        <fullName evidence="7">MFS transporter</fullName>
    </submittedName>
</protein>
<feature type="domain" description="Major facilitator superfamily (MFS) profile" evidence="6">
    <location>
        <begin position="30"/>
        <end position="523"/>
    </location>
</feature>
<feature type="transmembrane region" description="Helical" evidence="5">
    <location>
        <begin position="183"/>
        <end position="203"/>
    </location>
</feature>